<dbReference type="GO" id="GO:0005829">
    <property type="term" value="C:cytosol"/>
    <property type="evidence" value="ECO:0007669"/>
    <property type="project" value="TreeGrafter"/>
</dbReference>
<dbReference type="InterPro" id="IPR036397">
    <property type="entry name" value="RNaseH_sf"/>
</dbReference>
<keyword evidence="1" id="KW-0540">Nuclease</keyword>
<dbReference type="AlphaFoldDB" id="A0A6L6TMH2"/>
<accession>A0A6L6TMH2</accession>
<dbReference type="Pfam" id="PF00929">
    <property type="entry name" value="RNase_T"/>
    <property type="match status" value="1"/>
</dbReference>
<dbReference type="Proteomes" id="UP000757890">
    <property type="component" value="Unassembled WGS sequence"/>
</dbReference>
<evidence type="ECO:0000313" key="2">
    <source>
        <dbReference type="Proteomes" id="UP000757890"/>
    </source>
</evidence>
<dbReference type="Gene3D" id="3.30.420.10">
    <property type="entry name" value="Ribonuclease H-like superfamily/Ribonuclease H"/>
    <property type="match status" value="1"/>
</dbReference>
<dbReference type="RefSeq" id="WP_273012542.1">
    <property type="nucleotide sequence ID" value="NZ_CAJPSS010000023.1"/>
</dbReference>
<dbReference type="SUPFAM" id="SSF53098">
    <property type="entry name" value="Ribonuclease H-like"/>
    <property type="match status" value="1"/>
</dbReference>
<sequence>MKYAAIDFETAYWGPGSACSLGISVSDGNEITEEWYRLIRPYRMNFDPICMRVNGIYPDDVEKEPAFPAFWKEVAERLEGSIVFAHNARFDMGVLASVLDVYDLPDIHFLYGDTVAVSRMLWKELPNHKLDTVAGSLGYDFNHHQALDDARACEMIVRKAVEKTEAATIKEMMARLKLPLKKFAVKRTHVPGSTGLTAPVLWRSKAR</sequence>
<evidence type="ECO:0000313" key="1">
    <source>
        <dbReference type="EMBL" id="MBF1129278.1"/>
    </source>
</evidence>
<gene>
    <name evidence="1" type="ORF">HXL70_04435</name>
</gene>
<dbReference type="GO" id="GO:0003676">
    <property type="term" value="F:nucleic acid binding"/>
    <property type="evidence" value="ECO:0007669"/>
    <property type="project" value="InterPro"/>
</dbReference>
<dbReference type="InterPro" id="IPR013520">
    <property type="entry name" value="Ribonucl_H"/>
</dbReference>
<dbReference type="InterPro" id="IPR012337">
    <property type="entry name" value="RNaseH-like_sf"/>
</dbReference>
<dbReference type="EMBL" id="JABZMK010000017">
    <property type="protein sequence ID" value="MBF1129278.1"/>
    <property type="molecule type" value="Genomic_DNA"/>
</dbReference>
<dbReference type="GO" id="GO:0008408">
    <property type="term" value="F:3'-5' exonuclease activity"/>
    <property type="evidence" value="ECO:0007669"/>
    <property type="project" value="TreeGrafter"/>
</dbReference>
<organism evidence="1 2">
    <name type="scientific">Dialister invisus</name>
    <dbReference type="NCBI Taxonomy" id="218538"/>
    <lineage>
        <taxon>Bacteria</taxon>
        <taxon>Bacillati</taxon>
        <taxon>Bacillota</taxon>
        <taxon>Negativicutes</taxon>
        <taxon>Veillonellales</taxon>
        <taxon>Veillonellaceae</taxon>
        <taxon>Dialister</taxon>
    </lineage>
</organism>
<keyword evidence="1" id="KW-0269">Exonuclease</keyword>
<dbReference type="PANTHER" id="PTHR30231:SF42">
    <property type="entry name" value="EXONUCLEASE"/>
    <property type="match status" value="1"/>
</dbReference>
<name>A0A6L6TMH2_9FIRM</name>
<protein>
    <submittedName>
        <fullName evidence="1">3'-5' exonuclease</fullName>
    </submittedName>
</protein>
<dbReference type="CDD" id="cd06130">
    <property type="entry name" value="DNA_pol_III_epsilon_like"/>
    <property type="match status" value="1"/>
</dbReference>
<reference evidence="1" key="1">
    <citation type="submission" date="2020-04" db="EMBL/GenBank/DDBJ databases">
        <title>Deep metagenomics examines the oral microbiome during advanced dental caries in children, revealing novel taxa and co-occurrences with host molecules.</title>
        <authorList>
            <person name="Baker J.L."/>
            <person name="Morton J.T."/>
            <person name="Dinis M."/>
            <person name="Alvarez R."/>
            <person name="Tran N.C."/>
            <person name="Knight R."/>
            <person name="Edlund A."/>
        </authorList>
    </citation>
    <scope>NUCLEOTIDE SEQUENCE</scope>
    <source>
        <strain evidence="1">JCVI_32_bin.14</strain>
    </source>
</reference>
<keyword evidence="1" id="KW-0378">Hydrolase</keyword>
<comment type="caution">
    <text evidence="1">The sequence shown here is derived from an EMBL/GenBank/DDBJ whole genome shotgun (WGS) entry which is preliminary data.</text>
</comment>
<dbReference type="PANTHER" id="PTHR30231">
    <property type="entry name" value="DNA POLYMERASE III SUBUNIT EPSILON"/>
    <property type="match status" value="1"/>
</dbReference>
<dbReference type="SMART" id="SM00479">
    <property type="entry name" value="EXOIII"/>
    <property type="match status" value="1"/>
</dbReference>
<proteinExistence type="predicted"/>